<keyword evidence="3" id="KW-1185">Reference proteome</keyword>
<dbReference type="Proteomes" id="UP000261380">
    <property type="component" value="Unplaced"/>
</dbReference>
<dbReference type="PANTHER" id="PTHR22014:SF2">
    <property type="entry name" value="RNA-BINDING PROTEIN 33"/>
    <property type="match status" value="1"/>
</dbReference>
<evidence type="ECO:0000313" key="3">
    <source>
        <dbReference type="Proteomes" id="UP000261380"/>
    </source>
</evidence>
<dbReference type="GeneTree" id="ENSGT00530000063891"/>
<dbReference type="PANTHER" id="PTHR22014">
    <property type="entry name" value="RNA-BINDING PROTEIN 33"/>
    <property type="match status" value="1"/>
</dbReference>
<name>A0A3B5LT29_9TELE</name>
<sequence length="99" mass="11134">GRGRGRGTGPMGRGHPLPTRQSQRGAEKEHSTVFSCVLDEYLSLFSSFLLCLLQMFKMMPQQRKAIAKFSNPQHAASFQMSFHRHMIDLSHIDVSLTDG</sequence>
<feature type="region of interest" description="Disordered" evidence="1">
    <location>
        <begin position="1"/>
        <end position="28"/>
    </location>
</feature>
<dbReference type="Ensembl" id="ENSXCOT00000015353.1">
    <property type="protein sequence ID" value="ENSXCOP00000015163.1"/>
    <property type="gene ID" value="ENSXCOG00000011491.1"/>
</dbReference>
<dbReference type="GO" id="GO:0003723">
    <property type="term" value="F:RNA binding"/>
    <property type="evidence" value="ECO:0007669"/>
    <property type="project" value="TreeGrafter"/>
</dbReference>
<dbReference type="InterPro" id="IPR039878">
    <property type="entry name" value="RBM33"/>
</dbReference>
<dbReference type="AlphaFoldDB" id="A0A3B5LT29"/>
<feature type="compositionally biased region" description="Gly residues" evidence="1">
    <location>
        <begin position="1"/>
        <end position="12"/>
    </location>
</feature>
<evidence type="ECO:0000256" key="1">
    <source>
        <dbReference type="SAM" id="MobiDB-lite"/>
    </source>
</evidence>
<accession>A0A3B5LT29</accession>
<organism evidence="2 3">
    <name type="scientific">Xiphophorus couchianus</name>
    <name type="common">Monterrey platyfish</name>
    <dbReference type="NCBI Taxonomy" id="32473"/>
    <lineage>
        <taxon>Eukaryota</taxon>
        <taxon>Metazoa</taxon>
        <taxon>Chordata</taxon>
        <taxon>Craniata</taxon>
        <taxon>Vertebrata</taxon>
        <taxon>Euteleostomi</taxon>
        <taxon>Actinopterygii</taxon>
        <taxon>Neopterygii</taxon>
        <taxon>Teleostei</taxon>
        <taxon>Neoteleostei</taxon>
        <taxon>Acanthomorphata</taxon>
        <taxon>Ovalentaria</taxon>
        <taxon>Atherinomorphae</taxon>
        <taxon>Cyprinodontiformes</taxon>
        <taxon>Poeciliidae</taxon>
        <taxon>Poeciliinae</taxon>
        <taxon>Xiphophorus</taxon>
    </lineage>
</organism>
<reference evidence="2" key="2">
    <citation type="submission" date="2025-09" db="UniProtKB">
        <authorList>
            <consortium name="Ensembl"/>
        </authorList>
    </citation>
    <scope>IDENTIFICATION</scope>
</reference>
<evidence type="ECO:0000313" key="2">
    <source>
        <dbReference type="Ensembl" id="ENSXCOP00000015163.1"/>
    </source>
</evidence>
<proteinExistence type="predicted"/>
<dbReference type="STRING" id="32473.ENSXCOP00000015163"/>
<reference evidence="2" key="1">
    <citation type="submission" date="2025-08" db="UniProtKB">
        <authorList>
            <consortium name="Ensembl"/>
        </authorList>
    </citation>
    <scope>IDENTIFICATION</scope>
</reference>
<protein>
    <submittedName>
        <fullName evidence="2">Uncharacterized protein</fullName>
    </submittedName>
</protein>